<dbReference type="Proteomes" id="UP000427906">
    <property type="component" value="Chromosome"/>
</dbReference>
<reference evidence="9 10" key="1">
    <citation type="submission" date="2019-11" db="EMBL/GenBank/DDBJ databases">
        <title>Comparative genomics of hydrocarbon-degrading Desulfosarcina strains.</title>
        <authorList>
            <person name="Watanabe M."/>
            <person name="Kojima H."/>
            <person name="Fukui M."/>
        </authorList>
    </citation>
    <scope>NUCLEOTIDE SEQUENCE [LARGE SCALE GENOMIC DNA]</scope>
    <source>
        <strain evidence="9 10">PL12</strain>
    </source>
</reference>
<comment type="subunit">
    <text evidence="3">Homotetramer.</text>
</comment>
<dbReference type="RefSeq" id="WP_155314893.1">
    <property type="nucleotide sequence ID" value="NZ_AP021874.1"/>
</dbReference>
<dbReference type="FunFam" id="3.40.50.1000:FF:000029">
    <property type="entry name" value="3-deoxy-D-manno-octulosonate 8-phosphate phosphatase KdsC"/>
    <property type="match status" value="1"/>
</dbReference>
<dbReference type="InterPro" id="IPR023214">
    <property type="entry name" value="HAD_sf"/>
</dbReference>
<dbReference type="SFLD" id="SFLDG01138">
    <property type="entry name" value="C1.6.2:_Deoxy-d-mannose-octulo"/>
    <property type="match status" value="1"/>
</dbReference>
<dbReference type="GO" id="GO:0016788">
    <property type="term" value="F:hydrolase activity, acting on ester bonds"/>
    <property type="evidence" value="ECO:0007669"/>
    <property type="project" value="InterPro"/>
</dbReference>
<evidence type="ECO:0000256" key="1">
    <source>
        <dbReference type="ARBA" id="ARBA00001946"/>
    </source>
</evidence>
<comment type="cofactor">
    <cofactor evidence="1 8">
        <name>Mg(2+)</name>
        <dbReference type="ChEBI" id="CHEBI:18420"/>
    </cofactor>
</comment>
<evidence type="ECO:0000256" key="5">
    <source>
        <dbReference type="ARBA" id="ARBA00022801"/>
    </source>
</evidence>
<evidence type="ECO:0000256" key="8">
    <source>
        <dbReference type="PIRSR" id="PIRSR006118-2"/>
    </source>
</evidence>
<gene>
    <name evidence="9" type="primary">kdsC</name>
    <name evidence="9" type="ORF">DSCA_04700</name>
</gene>
<dbReference type="OrthoDB" id="9805604at2"/>
<evidence type="ECO:0000256" key="7">
    <source>
        <dbReference type="PIRSR" id="PIRSR006118-1"/>
    </source>
</evidence>
<protein>
    <submittedName>
        <fullName evidence="9">Haloacid dehalogenase</fullName>
    </submittedName>
</protein>
<name>A0A5K7YEU9_9BACT</name>
<dbReference type="AlphaFoldDB" id="A0A5K7YEU9"/>
<dbReference type="InterPro" id="IPR036412">
    <property type="entry name" value="HAD-like_sf"/>
</dbReference>
<dbReference type="NCBIfam" id="TIGR01670">
    <property type="entry name" value="KdsC-phosphatas"/>
    <property type="match status" value="1"/>
</dbReference>
<keyword evidence="6 8" id="KW-0460">Magnesium</keyword>
<evidence type="ECO:0000256" key="4">
    <source>
        <dbReference type="ARBA" id="ARBA00022723"/>
    </source>
</evidence>
<sequence length="172" mass="18437">MTDTRLKPIALILLDVDGVLTQGEVIYNDAGQETKAFHVRDGLGIRMLLEAGIQVGIVTGRRSMALVHRCRNLGLTLVRDGIRDKAAALADILEETGIAAAATAFVGDDLPDLPIMRRVGVPIAVGDAHDLVKQAAVITTRAKGGQGAVREVSERILKARGDWEPLLSRLFP</sequence>
<dbReference type="PIRSF" id="PIRSF006118">
    <property type="entry name" value="KDO8-P_Ptase"/>
    <property type="match status" value="1"/>
</dbReference>
<evidence type="ECO:0000256" key="2">
    <source>
        <dbReference type="ARBA" id="ARBA00005893"/>
    </source>
</evidence>
<comment type="similarity">
    <text evidence="2">Belongs to the KdsC family.</text>
</comment>
<keyword evidence="4 8" id="KW-0479">Metal-binding</keyword>
<dbReference type="PANTHER" id="PTHR21485">
    <property type="entry name" value="HAD SUPERFAMILY MEMBERS CMAS AND KDSC"/>
    <property type="match status" value="1"/>
</dbReference>
<feature type="binding site" evidence="7">
    <location>
        <position position="46"/>
    </location>
    <ligand>
        <name>substrate</name>
    </ligand>
</feature>
<evidence type="ECO:0000313" key="10">
    <source>
        <dbReference type="Proteomes" id="UP000427906"/>
    </source>
</evidence>
<dbReference type="InterPro" id="IPR050793">
    <property type="entry name" value="CMP-NeuNAc_synthase"/>
</dbReference>
<keyword evidence="10" id="KW-1185">Reference proteome</keyword>
<dbReference type="EMBL" id="AP021874">
    <property type="protein sequence ID" value="BBO66540.1"/>
    <property type="molecule type" value="Genomic_DNA"/>
</dbReference>
<feature type="binding site" evidence="7">
    <location>
        <position position="17"/>
    </location>
    <ligand>
        <name>substrate</name>
    </ligand>
</feature>
<dbReference type="CDD" id="cd01630">
    <property type="entry name" value="HAD_KDO-like"/>
    <property type="match status" value="1"/>
</dbReference>
<evidence type="ECO:0000256" key="6">
    <source>
        <dbReference type="ARBA" id="ARBA00022842"/>
    </source>
</evidence>
<feature type="binding site" evidence="8">
    <location>
        <position position="108"/>
    </location>
    <ligand>
        <name>Mg(2+)</name>
        <dbReference type="ChEBI" id="CHEBI:18420"/>
    </ligand>
</feature>
<feature type="binding site" evidence="7">
    <location>
        <position position="61"/>
    </location>
    <ligand>
        <name>substrate</name>
    </ligand>
</feature>
<feature type="binding site" evidence="7">
    <location>
        <position position="69"/>
    </location>
    <ligand>
        <name>substrate</name>
    </ligand>
</feature>
<dbReference type="SUPFAM" id="SSF56784">
    <property type="entry name" value="HAD-like"/>
    <property type="match status" value="1"/>
</dbReference>
<dbReference type="PANTHER" id="PTHR21485:SF3">
    <property type="entry name" value="N-ACYLNEURAMINATE CYTIDYLYLTRANSFERASE"/>
    <property type="match status" value="1"/>
</dbReference>
<dbReference type="GO" id="GO:0046872">
    <property type="term" value="F:metal ion binding"/>
    <property type="evidence" value="ECO:0007669"/>
    <property type="project" value="UniProtKB-KW"/>
</dbReference>
<evidence type="ECO:0000313" key="9">
    <source>
        <dbReference type="EMBL" id="BBO66540.1"/>
    </source>
</evidence>
<dbReference type="GO" id="GO:0008781">
    <property type="term" value="F:N-acylneuraminate cytidylyltransferase activity"/>
    <property type="evidence" value="ECO:0007669"/>
    <property type="project" value="TreeGrafter"/>
</dbReference>
<dbReference type="InterPro" id="IPR010023">
    <property type="entry name" value="KdsC_fam"/>
</dbReference>
<accession>A0A5K7YEU9</accession>
<dbReference type="SFLD" id="SFLDS00003">
    <property type="entry name" value="Haloacid_Dehalogenase"/>
    <property type="match status" value="1"/>
</dbReference>
<organism evidence="9 10">
    <name type="scientific">Desulfosarcina alkanivorans</name>
    <dbReference type="NCBI Taxonomy" id="571177"/>
    <lineage>
        <taxon>Bacteria</taxon>
        <taxon>Pseudomonadati</taxon>
        <taxon>Thermodesulfobacteriota</taxon>
        <taxon>Desulfobacteria</taxon>
        <taxon>Desulfobacterales</taxon>
        <taxon>Desulfosarcinaceae</taxon>
        <taxon>Desulfosarcina</taxon>
    </lineage>
</organism>
<dbReference type="SFLD" id="SFLDG01136">
    <property type="entry name" value="C1.6:_Phosphoserine_Phosphatas"/>
    <property type="match status" value="1"/>
</dbReference>
<keyword evidence="5" id="KW-0378">Hydrolase</keyword>
<feature type="binding site" evidence="8">
    <location>
        <position position="15"/>
    </location>
    <ligand>
        <name>Mg(2+)</name>
        <dbReference type="ChEBI" id="CHEBI:18420"/>
    </ligand>
</feature>
<proteinExistence type="inferred from homology"/>
<evidence type="ECO:0000256" key="3">
    <source>
        <dbReference type="ARBA" id="ARBA00011881"/>
    </source>
</evidence>
<dbReference type="Pfam" id="PF08282">
    <property type="entry name" value="Hydrolase_3"/>
    <property type="match status" value="1"/>
</dbReference>
<feature type="binding site" evidence="7">
    <location>
        <position position="85"/>
    </location>
    <ligand>
        <name>substrate</name>
    </ligand>
</feature>
<dbReference type="Gene3D" id="3.40.50.1000">
    <property type="entry name" value="HAD superfamily/HAD-like"/>
    <property type="match status" value="1"/>
</dbReference>
<dbReference type="KEGG" id="dalk:DSCA_04700"/>